<dbReference type="Proteomes" id="UP000095280">
    <property type="component" value="Unplaced"/>
</dbReference>
<evidence type="ECO:0000313" key="2">
    <source>
        <dbReference type="Proteomes" id="UP000095280"/>
    </source>
</evidence>
<name>A0A1I8HCX4_9PLAT</name>
<keyword evidence="2" id="KW-1185">Reference proteome</keyword>
<protein>
    <submittedName>
        <fullName evidence="3">UBD domain-containing protein</fullName>
    </submittedName>
</protein>
<dbReference type="Gene3D" id="1.20.225.20">
    <property type="entry name" value="Ub domain-containing protein, DC-UbP/UBTD2, N-terminal domain"/>
    <property type="match status" value="1"/>
</dbReference>
<proteinExistence type="predicted"/>
<reference evidence="3" key="1">
    <citation type="submission" date="2016-11" db="UniProtKB">
        <authorList>
            <consortium name="WormBaseParasite"/>
        </authorList>
    </citation>
    <scope>IDENTIFICATION</scope>
</reference>
<sequence length="104" mass="10618">SFASGLQILVISSRSSLWLLKTSPFAVSEFAGTLSSRSPTSGDHELAQAIVSGAGVTLPHGLLTDCYDELGSRYQLPLYVLAAPVNLISSPAAAGAAALDGSAR</sequence>
<organism evidence="2 3">
    <name type="scientific">Macrostomum lignano</name>
    <dbReference type="NCBI Taxonomy" id="282301"/>
    <lineage>
        <taxon>Eukaryota</taxon>
        <taxon>Metazoa</taxon>
        <taxon>Spiralia</taxon>
        <taxon>Lophotrochozoa</taxon>
        <taxon>Platyhelminthes</taxon>
        <taxon>Rhabditophora</taxon>
        <taxon>Macrostomorpha</taxon>
        <taxon>Macrostomida</taxon>
        <taxon>Macrostomidae</taxon>
        <taxon>Macrostomum</taxon>
    </lineage>
</organism>
<evidence type="ECO:0000313" key="3">
    <source>
        <dbReference type="WBParaSite" id="maker-uti_cns_0005631-snap-gene-0.4-mRNA-1"/>
    </source>
</evidence>
<feature type="domain" description="DC-UbP/UBTD2 N-terminal" evidence="1">
    <location>
        <begin position="40"/>
        <end position="89"/>
    </location>
</feature>
<dbReference type="AlphaFoldDB" id="A0A1I8HCX4"/>
<dbReference type="InterPro" id="IPR039869">
    <property type="entry name" value="UBTD1/2"/>
</dbReference>
<dbReference type="InterPro" id="IPR032752">
    <property type="entry name" value="DC-UbP/UBTD2_N"/>
</dbReference>
<dbReference type="WBParaSite" id="maker-uti_cns_0005631-snap-gene-0.4-mRNA-1">
    <property type="protein sequence ID" value="maker-uti_cns_0005631-snap-gene-0.4-mRNA-1"/>
    <property type="gene ID" value="maker-uti_cns_0005631-snap-gene-0.4"/>
</dbReference>
<accession>A0A1I8HCX4</accession>
<dbReference type="InterPro" id="IPR038169">
    <property type="entry name" value="DC-UbP/UBTD2_N_sf"/>
</dbReference>
<dbReference type="PANTHER" id="PTHR13609">
    <property type="entry name" value="UBIQUITIN DOMAIN CONTAINING 1 PROTEIN-RELATED"/>
    <property type="match status" value="1"/>
</dbReference>
<dbReference type="Pfam" id="PF16455">
    <property type="entry name" value="UBD"/>
    <property type="match status" value="1"/>
</dbReference>
<evidence type="ECO:0000259" key="1">
    <source>
        <dbReference type="Pfam" id="PF16455"/>
    </source>
</evidence>